<dbReference type="SUPFAM" id="SSF52096">
    <property type="entry name" value="ClpP/crotonase"/>
    <property type="match status" value="1"/>
</dbReference>
<evidence type="ECO:0000313" key="3">
    <source>
        <dbReference type="EMBL" id="WBL34853.1"/>
    </source>
</evidence>
<gene>
    <name evidence="3" type="ORF">O0235_08600</name>
</gene>
<dbReference type="PANTHER" id="PTHR11941:SF54">
    <property type="entry name" value="ENOYL-COA HYDRATASE, MITOCHONDRIAL"/>
    <property type="match status" value="1"/>
</dbReference>
<dbReference type="Gene3D" id="3.90.226.10">
    <property type="entry name" value="2-enoyl-CoA Hydratase, Chain A, domain 1"/>
    <property type="match status" value="1"/>
</dbReference>
<dbReference type="InterPro" id="IPR001753">
    <property type="entry name" value="Enoyl-CoA_hydra/iso"/>
</dbReference>
<dbReference type="EMBL" id="CP115149">
    <property type="protein sequence ID" value="WBL34853.1"/>
    <property type="molecule type" value="Genomic_DNA"/>
</dbReference>
<dbReference type="PANTHER" id="PTHR11941">
    <property type="entry name" value="ENOYL-COA HYDRATASE-RELATED"/>
    <property type="match status" value="1"/>
</dbReference>
<evidence type="ECO:0000313" key="4">
    <source>
        <dbReference type="Proteomes" id="UP001212803"/>
    </source>
</evidence>
<dbReference type="Proteomes" id="UP001212803">
    <property type="component" value="Chromosome"/>
</dbReference>
<protein>
    <submittedName>
        <fullName evidence="3">Enoyl-CoA hydratase/isomerase family protein</fullName>
    </submittedName>
</protein>
<reference evidence="3 4" key="1">
    <citation type="journal article" date="2023" name="ISME J.">
        <title>Thermophilic Dehalococcoidia with unusual traits shed light on an unexpected past.</title>
        <authorList>
            <person name="Palmer M."/>
            <person name="Covington J.K."/>
            <person name="Zhou E.M."/>
            <person name="Thomas S.C."/>
            <person name="Habib N."/>
            <person name="Seymour C.O."/>
            <person name="Lai D."/>
            <person name="Johnston J."/>
            <person name="Hashimi A."/>
            <person name="Jiao J.Y."/>
            <person name="Muok A.R."/>
            <person name="Liu L."/>
            <person name="Xian W.D."/>
            <person name="Zhi X.Y."/>
            <person name="Li M.M."/>
            <person name="Silva L.P."/>
            <person name="Bowen B.P."/>
            <person name="Louie K."/>
            <person name="Briegel A."/>
            <person name="Pett-Ridge J."/>
            <person name="Weber P.K."/>
            <person name="Tocheva E.I."/>
            <person name="Woyke T."/>
            <person name="Northen T.R."/>
            <person name="Mayali X."/>
            <person name="Li W.J."/>
            <person name="Hedlund B.P."/>
        </authorList>
    </citation>
    <scope>NUCLEOTIDE SEQUENCE [LARGE SCALE GENOMIC DNA]</scope>
    <source>
        <strain evidence="3 4">YIM 72310</strain>
    </source>
</reference>
<keyword evidence="4" id="KW-1185">Reference proteome</keyword>
<evidence type="ECO:0000256" key="1">
    <source>
        <dbReference type="ARBA" id="ARBA00005254"/>
    </source>
</evidence>
<accession>A0ABY7M2C3</accession>
<dbReference type="InterPro" id="IPR029045">
    <property type="entry name" value="ClpP/crotonase-like_dom_sf"/>
</dbReference>
<name>A0ABY7M2C3_9CHLR</name>
<sequence length="226" mass="24053">MAEPVRFAVDDRGVAVITLDRPERRNAINLQMRDLLWEYLGAAAAIPEVRVILFRGEGPCFSAGADISEFGTAPSIMAARRARHDRDIWWQLLTHPCVTIARMHGYCYGAGLELPLFCDLRIASGDARLALPEVTLAYIPSAGGTQMLPRIAPPAVAAHLILTGEPIGAADALRWGIVDAVVPPAGLDAAVEAAIERALADPAAARARRLRLLGAADTGESPAPLP</sequence>
<comment type="similarity">
    <text evidence="1 2">Belongs to the enoyl-CoA hydratase/isomerase family.</text>
</comment>
<organism evidence="3 4">
    <name type="scientific">Tepidiforma flava</name>
    <dbReference type="NCBI Taxonomy" id="3004094"/>
    <lineage>
        <taxon>Bacteria</taxon>
        <taxon>Bacillati</taxon>
        <taxon>Chloroflexota</taxon>
        <taxon>Tepidiformia</taxon>
        <taxon>Tepidiformales</taxon>
        <taxon>Tepidiformaceae</taxon>
        <taxon>Tepidiforma</taxon>
    </lineage>
</organism>
<dbReference type="Pfam" id="PF00378">
    <property type="entry name" value="ECH_1"/>
    <property type="match status" value="1"/>
</dbReference>
<evidence type="ECO:0000256" key="2">
    <source>
        <dbReference type="RuleBase" id="RU003707"/>
    </source>
</evidence>
<dbReference type="RefSeq" id="WP_270055381.1">
    <property type="nucleotide sequence ID" value="NZ_CP115149.1"/>
</dbReference>
<dbReference type="PROSITE" id="PS00166">
    <property type="entry name" value="ENOYL_COA_HYDRATASE"/>
    <property type="match status" value="1"/>
</dbReference>
<dbReference type="CDD" id="cd06558">
    <property type="entry name" value="crotonase-like"/>
    <property type="match status" value="1"/>
</dbReference>
<proteinExistence type="inferred from homology"/>
<dbReference type="InterPro" id="IPR018376">
    <property type="entry name" value="Enoyl-CoA_hyd/isom_CS"/>
</dbReference>